<proteinExistence type="inferred from homology"/>
<dbReference type="GO" id="GO:0004252">
    <property type="term" value="F:serine-type endopeptidase activity"/>
    <property type="evidence" value="ECO:0007669"/>
    <property type="project" value="UniProtKB-UniRule"/>
</dbReference>
<keyword evidence="11" id="KW-1185">Reference proteome</keyword>
<feature type="chain" id="PRO_5035206010" evidence="8">
    <location>
        <begin position="34"/>
        <end position="541"/>
    </location>
</feature>
<dbReference type="InterPro" id="IPR037045">
    <property type="entry name" value="S8pro/Inhibitor_I9_sf"/>
</dbReference>
<dbReference type="Proteomes" id="UP000655044">
    <property type="component" value="Unassembled WGS sequence"/>
</dbReference>
<dbReference type="Pfam" id="PF01483">
    <property type="entry name" value="P_proprotein"/>
    <property type="match status" value="1"/>
</dbReference>
<dbReference type="InterPro" id="IPR023827">
    <property type="entry name" value="Peptidase_S8_Asp-AS"/>
</dbReference>
<evidence type="ECO:0000313" key="10">
    <source>
        <dbReference type="EMBL" id="GIH88323.1"/>
    </source>
</evidence>
<dbReference type="PROSITE" id="PS00136">
    <property type="entry name" value="SUBTILASE_ASP"/>
    <property type="match status" value="1"/>
</dbReference>
<keyword evidence="3 6" id="KW-0378">Hydrolase</keyword>
<reference evidence="10" key="1">
    <citation type="submission" date="2021-01" db="EMBL/GenBank/DDBJ databases">
        <title>Whole genome shotgun sequence of Planobispora rosea NBRC 15558.</title>
        <authorList>
            <person name="Komaki H."/>
            <person name="Tamura T."/>
        </authorList>
    </citation>
    <scope>NUCLEOTIDE SEQUENCE</scope>
    <source>
        <strain evidence="10">NBRC 15558</strain>
    </source>
</reference>
<dbReference type="EMBL" id="BOOI01000078">
    <property type="protein sequence ID" value="GIH88323.1"/>
    <property type="molecule type" value="Genomic_DNA"/>
</dbReference>
<keyword evidence="4 6" id="KW-0720">Serine protease</keyword>
<evidence type="ECO:0000313" key="11">
    <source>
        <dbReference type="Proteomes" id="UP000655044"/>
    </source>
</evidence>
<keyword evidence="8" id="KW-0732">Signal</keyword>
<dbReference type="InterPro" id="IPR008979">
    <property type="entry name" value="Galactose-bd-like_sf"/>
</dbReference>
<evidence type="ECO:0000259" key="9">
    <source>
        <dbReference type="PROSITE" id="PS51829"/>
    </source>
</evidence>
<dbReference type="InterPro" id="IPR023828">
    <property type="entry name" value="Peptidase_S8_Ser-AS"/>
</dbReference>
<dbReference type="CDD" id="cd04077">
    <property type="entry name" value="Peptidases_S8_PCSK9_ProteinaseK_like"/>
    <property type="match status" value="1"/>
</dbReference>
<dbReference type="SUPFAM" id="SSF49785">
    <property type="entry name" value="Galactose-binding domain-like"/>
    <property type="match status" value="1"/>
</dbReference>
<dbReference type="GO" id="GO:0005615">
    <property type="term" value="C:extracellular space"/>
    <property type="evidence" value="ECO:0007669"/>
    <property type="project" value="TreeGrafter"/>
</dbReference>
<name>A0A8J3WGD3_PLARO</name>
<dbReference type="PANTHER" id="PTHR43806:SF11">
    <property type="entry name" value="CEREVISIN-RELATED"/>
    <property type="match status" value="1"/>
</dbReference>
<dbReference type="PRINTS" id="PR00723">
    <property type="entry name" value="SUBTILISIN"/>
</dbReference>
<evidence type="ECO:0000256" key="3">
    <source>
        <dbReference type="ARBA" id="ARBA00022801"/>
    </source>
</evidence>
<feature type="domain" description="P/Homo B" evidence="9">
    <location>
        <begin position="411"/>
        <end position="541"/>
    </location>
</feature>
<sequence length="541" mass="55267">MLRIGTPRPRRTLRATTTAALLSFALLGGTAAAAEANAAPAPQPGTVRKPAGKLISGQYIVVLKNGTATATTTAVRKQAGTLTTRRGGKVSRTFAGGLKGFTVRASETQARLLAGDPSVAYVEQDAVIHATDVQTDPTWGLDRLDQRAGTLDRSYTYPSTAAGVDVYVIDTGIRPGHTDFGGRVTGGVDTVGDGRGTGDCNGHGTHVAATIAGQTWGVAKGADLHPVRVLGCDGSGSLSGVIAGVDWVTQNATGPSVANMSLGGGTSTALDDAVRRSVAAGVTYVVAAGNSARDACTTSPARVPEALTVGATANGDSRASFSNYGRCLDLFAPGVNITSAWSTGDTATKTISGTSMAAPHVAGAAALHLAATPDATPAQVAQALTGAATPAVVRNAGTGSPDLLAYTGTEAVPEPPAAEPEPPADTHFVNDVDVALTKRWYHASTSSITVSGMSGGAGTAAVDVTIKRGSRADLVIDVVLPDGRTFLLRKLNLRDRGADLDATYTLPVTGRALDGTWKLRVRTLLPMRNNGYLDTWSVRFS</sequence>
<protein>
    <submittedName>
        <fullName evidence="10">Serine protease</fullName>
    </submittedName>
</protein>
<dbReference type="PANTHER" id="PTHR43806">
    <property type="entry name" value="PEPTIDASE S8"/>
    <property type="match status" value="1"/>
</dbReference>
<dbReference type="AlphaFoldDB" id="A0A8J3WGD3"/>
<comment type="caution">
    <text evidence="10">The sequence shown here is derived from an EMBL/GenBank/DDBJ whole genome shotgun (WGS) entry which is preliminary data.</text>
</comment>
<comment type="similarity">
    <text evidence="1 6 7">Belongs to the peptidase S8 family.</text>
</comment>
<dbReference type="SUPFAM" id="SSF54897">
    <property type="entry name" value="Protease propeptides/inhibitors"/>
    <property type="match status" value="1"/>
</dbReference>
<feature type="active site" description="Charge relay system" evidence="5 6">
    <location>
        <position position="355"/>
    </location>
</feature>
<dbReference type="Gene3D" id="3.30.70.80">
    <property type="entry name" value="Peptidase S8 propeptide/proteinase inhibitor I9"/>
    <property type="match status" value="1"/>
</dbReference>
<feature type="active site" description="Charge relay system" evidence="5 6">
    <location>
        <position position="170"/>
    </location>
</feature>
<dbReference type="Gene3D" id="2.60.120.260">
    <property type="entry name" value="Galactose-binding domain-like"/>
    <property type="match status" value="1"/>
</dbReference>
<gene>
    <name evidence="10" type="ORF">Pro02_67310</name>
</gene>
<evidence type="ECO:0000256" key="6">
    <source>
        <dbReference type="PROSITE-ProRule" id="PRU01240"/>
    </source>
</evidence>
<dbReference type="GO" id="GO:0006508">
    <property type="term" value="P:proteolysis"/>
    <property type="evidence" value="ECO:0007669"/>
    <property type="project" value="UniProtKB-KW"/>
</dbReference>
<keyword evidence="2 6" id="KW-0645">Protease</keyword>
<evidence type="ECO:0000256" key="4">
    <source>
        <dbReference type="ARBA" id="ARBA00022825"/>
    </source>
</evidence>
<dbReference type="InterPro" id="IPR000209">
    <property type="entry name" value="Peptidase_S8/S53_dom"/>
</dbReference>
<dbReference type="Pfam" id="PF05922">
    <property type="entry name" value="Inhibitor_I9"/>
    <property type="match status" value="1"/>
</dbReference>
<evidence type="ECO:0000256" key="7">
    <source>
        <dbReference type="RuleBase" id="RU003355"/>
    </source>
</evidence>
<dbReference type="InterPro" id="IPR034193">
    <property type="entry name" value="PCSK9_ProteinaseK-like"/>
</dbReference>
<dbReference type="PROSITE" id="PS00138">
    <property type="entry name" value="SUBTILASE_SER"/>
    <property type="match status" value="1"/>
</dbReference>
<dbReference type="InterPro" id="IPR010259">
    <property type="entry name" value="S8pro/Inhibitor_I9"/>
</dbReference>
<dbReference type="Pfam" id="PF00082">
    <property type="entry name" value="Peptidase_S8"/>
    <property type="match status" value="1"/>
</dbReference>
<organism evidence="10 11">
    <name type="scientific">Planobispora rosea</name>
    <dbReference type="NCBI Taxonomy" id="35762"/>
    <lineage>
        <taxon>Bacteria</taxon>
        <taxon>Bacillati</taxon>
        <taxon>Actinomycetota</taxon>
        <taxon>Actinomycetes</taxon>
        <taxon>Streptosporangiales</taxon>
        <taxon>Streptosporangiaceae</taxon>
        <taxon>Planobispora</taxon>
    </lineage>
</organism>
<evidence type="ECO:0000256" key="2">
    <source>
        <dbReference type="ARBA" id="ARBA00022670"/>
    </source>
</evidence>
<evidence type="ECO:0000256" key="1">
    <source>
        <dbReference type="ARBA" id="ARBA00011073"/>
    </source>
</evidence>
<evidence type="ECO:0000256" key="5">
    <source>
        <dbReference type="PIRSR" id="PIRSR615500-1"/>
    </source>
</evidence>
<dbReference type="InterPro" id="IPR036852">
    <property type="entry name" value="Peptidase_S8/S53_dom_sf"/>
</dbReference>
<dbReference type="FunFam" id="3.40.50.200:FF:000014">
    <property type="entry name" value="Proteinase K"/>
    <property type="match status" value="1"/>
</dbReference>
<feature type="signal peptide" evidence="8">
    <location>
        <begin position="1"/>
        <end position="33"/>
    </location>
</feature>
<feature type="active site" description="Charge relay system" evidence="5 6">
    <location>
        <position position="203"/>
    </location>
</feature>
<evidence type="ECO:0000256" key="8">
    <source>
        <dbReference type="SAM" id="SignalP"/>
    </source>
</evidence>
<dbReference type="InterPro" id="IPR015500">
    <property type="entry name" value="Peptidase_S8_subtilisin-rel"/>
</dbReference>
<dbReference type="PROSITE" id="PS51829">
    <property type="entry name" value="P_HOMO_B"/>
    <property type="match status" value="1"/>
</dbReference>
<dbReference type="PROSITE" id="PS51892">
    <property type="entry name" value="SUBTILASE"/>
    <property type="match status" value="1"/>
</dbReference>
<dbReference type="Gene3D" id="3.40.50.200">
    <property type="entry name" value="Peptidase S8/S53 domain"/>
    <property type="match status" value="1"/>
</dbReference>
<dbReference type="SUPFAM" id="SSF52743">
    <property type="entry name" value="Subtilisin-like"/>
    <property type="match status" value="1"/>
</dbReference>
<accession>A0A8J3WGD3</accession>
<dbReference type="InterPro" id="IPR050131">
    <property type="entry name" value="Peptidase_S8_subtilisin-like"/>
</dbReference>
<dbReference type="RefSeq" id="WP_189243132.1">
    <property type="nucleotide sequence ID" value="NZ_BMQP01000028.1"/>
</dbReference>
<dbReference type="InterPro" id="IPR002884">
    <property type="entry name" value="P_dom"/>
</dbReference>